<evidence type="ECO:0000313" key="3">
    <source>
        <dbReference type="Proteomes" id="UP000324897"/>
    </source>
</evidence>
<name>A0A5J9WTY1_9POAL</name>
<reference evidence="2 3" key="1">
    <citation type="journal article" date="2019" name="Sci. Rep.">
        <title>A high-quality genome of Eragrostis curvula grass provides insights into Poaceae evolution and supports new strategies to enhance forage quality.</title>
        <authorList>
            <person name="Carballo J."/>
            <person name="Santos B.A.C.M."/>
            <person name="Zappacosta D."/>
            <person name="Garbus I."/>
            <person name="Selva J.P."/>
            <person name="Gallo C.A."/>
            <person name="Diaz A."/>
            <person name="Albertini E."/>
            <person name="Caccamo M."/>
            <person name="Echenique V."/>
        </authorList>
    </citation>
    <scope>NUCLEOTIDE SEQUENCE [LARGE SCALE GENOMIC DNA]</scope>
    <source>
        <strain evidence="3">cv. Victoria</strain>
        <tissue evidence="2">Leaf</tissue>
    </source>
</reference>
<dbReference type="AlphaFoldDB" id="A0A5J9WTY1"/>
<gene>
    <name evidence="2" type="ORF">EJB05_02780</name>
</gene>
<evidence type="ECO:0000256" key="1">
    <source>
        <dbReference type="SAM" id="MobiDB-lite"/>
    </source>
</evidence>
<sequence>MEEQLSAEAQSIFPATPQRQAKHKMFTKKEEYAPRGLHMGLPLRLLQKKKKNPKSMGNSDKASDN</sequence>
<protein>
    <submittedName>
        <fullName evidence="2">Uncharacterized protein</fullName>
    </submittedName>
</protein>
<accession>A0A5J9WTY1</accession>
<dbReference type="Proteomes" id="UP000324897">
    <property type="component" value="Chromosome 6"/>
</dbReference>
<feature type="non-terminal residue" evidence="2">
    <location>
        <position position="1"/>
    </location>
</feature>
<evidence type="ECO:0000313" key="2">
    <source>
        <dbReference type="EMBL" id="TVU51357.1"/>
    </source>
</evidence>
<dbReference type="Gramene" id="TVU51357">
    <property type="protein sequence ID" value="TVU51357"/>
    <property type="gene ID" value="EJB05_02780"/>
</dbReference>
<comment type="caution">
    <text evidence="2">The sequence shown here is derived from an EMBL/GenBank/DDBJ whole genome shotgun (WGS) entry which is preliminary data.</text>
</comment>
<proteinExistence type="predicted"/>
<feature type="region of interest" description="Disordered" evidence="1">
    <location>
        <begin position="1"/>
        <end position="65"/>
    </location>
</feature>
<keyword evidence="3" id="KW-1185">Reference proteome</keyword>
<organism evidence="2 3">
    <name type="scientific">Eragrostis curvula</name>
    <name type="common">weeping love grass</name>
    <dbReference type="NCBI Taxonomy" id="38414"/>
    <lineage>
        <taxon>Eukaryota</taxon>
        <taxon>Viridiplantae</taxon>
        <taxon>Streptophyta</taxon>
        <taxon>Embryophyta</taxon>
        <taxon>Tracheophyta</taxon>
        <taxon>Spermatophyta</taxon>
        <taxon>Magnoliopsida</taxon>
        <taxon>Liliopsida</taxon>
        <taxon>Poales</taxon>
        <taxon>Poaceae</taxon>
        <taxon>PACMAD clade</taxon>
        <taxon>Chloridoideae</taxon>
        <taxon>Eragrostideae</taxon>
        <taxon>Eragrostidinae</taxon>
        <taxon>Eragrostis</taxon>
    </lineage>
</organism>
<dbReference type="EMBL" id="RWGY01000002">
    <property type="protein sequence ID" value="TVU51357.1"/>
    <property type="molecule type" value="Genomic_DNA"/>
</dbReference>
<feature type="compositionally biased region" description="Polar residues" evidence="1">
    <location>
        <begin position="55"/>
        <end position="65"/>
    </location>
</feature>